<evidence type="ECO:0000256" key="7">
    <source>
        <dbReference type="ARBA" id="ARBA00022927"/>
    </source>
</evidence>
<dbReference type="GO" id="GO:0005789">
    <property type="term" value="C:endoplasmic reticulum membrane"/>
    <property type="evidence" value="ECO:0007669"/>
    <property type="project" value="UniProtKB-SubCell"/>
</dbReference>
<comment type="function">
    <text evidence="11">May play a role in anterograde transport of membrane proteins from the endoplasmic reticulum to the Golgi.</text>
</comment>
<keyword evidence="9" id="KW-0175">Coiled coil</keyword>
<feature type="compositionally biased region" description="Basic and acidic residues" evidence="12">
    <location>
        <begin position="209"/>
        <end position="219"/>
    </location>
</feature>
<reference evidence="13" key="1">
    <citation type="journal article" date="2016" name="Nat. Genet.">
        <title>A high-quality carrot genome assembly provides new insights into carotenoid accumulation and asterid genome evolution.</title>
        <authorList>
            <person name="Iorizzo M."/>
            <person name="Ellison S."/>
            <person name="Senalik D."/>
            <person name="Zeng P."/>
            <person name="Satapoomin P."/>
            <person name="Huang J."/>
            <person name="Bowman M."/>
            <person name="Iovene M."/>
            <person name="Sanseverino W."/>
            <person name="Cavagnaro P."/>
            <person name="Yildiz M."/>
            <person name="Macko-Podgorni A."/>
            <person name="Moranska E."/>
            <person name="Grzebelus E."/>
            <person name="Grzebelus D."/>
            <person name="Ashrafi H."/>
            <person name="Zheng Z."/>
            <person name="Cheng S."/>
            <person name="Spooner D."/>
            <person name="Van Deynze A."/>
            <person name="Simon P."/>
        </authorList>
    </citation>
    <scope>NUCLEOTIDE SEQUENCE [LARGE SCALE GENOMIC DNA]</scope>
    <source>
        <tissue evidence="13">Leaf</tissue>
    </source>
</reference>
<evidence type="ECO:0000256" key="10">
    <source>
        <dbReference type="ARBA" id="ARBA00023136"/>
    </source>
</evidence>
<evidence type="ECO:0000256" key="3">
    <source>
        <dbReference type="ARBA" id="ARBA00022448"/>
    </source>
</evidence>
<dbReference type="STRING" id="79200.A0A164ZWG0"/>
<sequence length="219" mass="25169">MIQLLFILMLSEMAAILLLLFKTPLRKLLIMAFDRAKRGRAPLVVKSVAATVFVIMMYNVYAVRDIQSRPIESHNTTDQILLADYMLQASLMGFSLFLSFMIDKLHHYIRELRLLRKAMETAKKQSHSFEDSKNGGAEELKDLGDEVSNLRTKIKELESECESKDNEVKSAQSNFVALKSQSEGYTQELSRLQEENKNFRDQLQSIDKSLSHSEDKKNM</sequence>
<dbReference type="OrthoDB" id="435607at2759"/>
<keyword evidence="11" id="KW-0931">ER-Golgi transport</keyword>
<dbReference type="AlphaFoldDB" id="A0A164ZWG0"/>
<keyword evidence="10 11" id="KW-0472">Membrane</keyword>
<keyword evidence="5" id="KW-0053">Apoptosis</keyword>
<evidence type="ECO:0000256" key="8">
    <source>
        <dbReference type="ARBA" id="ARBA00022989"/>
    </source>
</evidence>
<dbReference type="Gene3D" id="1.20.5.110">
    <property type="match status" value="1"/>
</dbReference>
<dbReference type="PANTHER" id="PTHR12701:SF56">
    <property type="entry name" value="ENDOPLASMIC RETICULUM TRANSMEMBRANE PROTEIN"/>
    <property type="match status" value="1"/>
</dbReference>
<proteinExistence type="inferred from homology"/>
<dbReference type="EMBL" id="CP093347">
    <property type="protein sequence ID" value="WOH03208.1"/>
    <property type="molecule type" value="Genomic_DNA"/>
</dbReference>
<accession>A0A164ZWG0</accession>
<feature type="transmembrane region" description="Helical" evidence="11">
    <location>
        <begin position="6"/>
        <end position="22"/>
    </location>
</feature>
<dbReference type="OMA" id="MEMAVIL"/>
<evidence type="ECO:0000256" key="12">
    <source>
        <dbReference type="SAM" id="MobiDB-lite"/>
    </source>
</evidence>
<evidence type="ECO:0000313" key="15">
    <source>
        <dbReference type="Proteomes" id="UP000077755"/>
    </source>
</evidence>
<keyword evidence="4 11" id="KW-0812">Transmembrane</keyword>
<dbReference type="EMBL" id="LNRQ01000005">
    <property type="protein sequence ID" value="KZM96518.1"/>
    <property type="molecule type" value="Genomic_DNA"/>
</dbReference>
<keyword evidence="15" id="KW-1185">Reference proteome</keyword>
<keyword evidence="6 11" id="KW-0256">Endoplasmic reticulum</keyword>
<protein>
    <recommendedName>
        <fullName evidence="11">Endoplasmic reticulum transmembrane protein</fullName>
    </recommendedName>
</protein>
<dbReference type="PANTHER" id="PTHR12701">
    <property type="entry name" value="BCR-ASSOCIATED PROTEIN, BAP"/>
    <property type="match status" value="1"/>
</dbReference>
<dbReference type="KEGG" id="dcr:108220886"/>
<dbReference type="GO" id="GO:0006886">
    <property type="term" value="P:intracellular protein transport"/>
    <property type="evidence" value="ECO:0007669"/>
    <property type="project" value="UniProtKB-UniRule"/>
</dbReference>
<evidence type="ECO:0000256" key="9">
    <source>
        <dbReference type="ARBA" id="ARBA00023054"/>
    </source>
</evidence>
<dbReference type="FunFam" id="1.20.5.110:FF:000011">
    <property type="entry name" value="B-cell receptor-associated protein 29"/>
    <property type="match status" value="1"/>
</dbReference>
<evidence type="ECO:0000256" key="2">
    <source>
        <dbReference type="ARBA" id="ARBA00007956"/>
    </source>
</evidence>
<dbReference type="GO" id="GO:0006888">
    <property type="term" value="P:endoplasmic reticulum to Golgi vesicle-mediated transport"/>
    <property type="evidence" value="ECO:0007669"/>
    <property type="project" value="UniProtKB-UniRule"/>
</dbReference>
<comment type="similarity">
    <text evidence="2 11">Belongs to the BCAP29/BCAP31 family.</text>
</comment>
<evidence type="ECO:0000256" key="5">
    <source>
        <dbReference type="ARBA" id="ARBA00022703"/>
    </source>
</evidence>
<evidence type="ECO:0000313" key="14">
    <source>
        <dbReference type="EMBL" id="WOH03208.1"/>
    </source>
</evidence>
<dbReference type="Proteomes" id="UP000077755">
    <property type="component" value="Chromosome 5"/>
</dbReference>
<gene>
    <name evidence="13" type="ORF">DCAR_019760</name>
    <name evidence="14" type="ORF">DCAR_0522604</name>
</gene>
<feature type="transmembrane region" description="Helical" evidence="11">
    <location>
        <begin position="43"/>
        <end position="62"/>
    </location>
</feature>
<organism evidence="13">
    <name type="scientific">Daucus carota subsp. sativus</name>
    <name type="common">Carrot</name>
    <dbReference type="NCBI Taxonomy" id="79200"/>
    <lineage>
        <taxon>Eukaryota</taxon>
        <taxon>Viridiplantae</taxon>
        <taxon>Streptophyta</taxon>
        <taxon>Embryophyta</taxon>
        <taxon>Tracheophyta</taxon>
        <taxon>Spermatophyta</taxon>
        <taxon>Magnoliopsida</taxon>
        <taxon>eudicotyledons</taxon>
        <taxon>Gunneridae</taxon>
        <taxon>Pentapetalae</taxon>
        <taxon>asterids</taxon>
        <taxon>campanulids</taxon>
        <taxon>Apiales</taxon>
        <taxon>Apiaceae</taxon>
        <taxon>Apioideae</taxon>
        <taxon>Scandiceae</taxon>
        <taxon>Daucinae</taxon>
        <taxon>Daucus</taxon>
        <taxon>Daucus sect. Daucus</taxon>
    </lineage>
</organism>
<name>A0A164ZWG0_DAUCS</name>
<evidence type="ECO:0000256" key="1">
    <source>
        <dbReference type="ARBA" id="ARBA00004477"/>
    </source>
</evidence>
<dbReference type="InterPro" id="IPR008417">
    <property type="entry name" value="BAP29/BAP31"/>
</dbReference>
<evidence type="ECO:0000313" key="13">
    <source>
        <dbReference type="EMBL" id="KZM96518.1"/>
    </source>
</evidence>
<reference evidence="14" key="2">
    <citation type="submission" date="2022-03" db="EMBL/GenBank/DDBJ databases">
        <title>Draft title - Genomic analysis of global carrot germplasm unveils the trajectory of domestication and the origin of high carotenoid orange carrot.</title>
        <authorList>
            <person name="Iorizzo M."/>
            <person name="Ellison S."/>
            <person name="Senalik D."/>
            <person name="Macko-Podgorni A."/>
            <person name="Grzebelus D."/>
            <person name="Bostan H."/>
            <person name="Rolling W."/>
            <person name="Curaba J."/>
            <person name="Simon P."/>
        </authorList>
    </citation>
    <scope>NUCLEOTIDE SEQUENCE</scope>
    <source>
        <tissue evidence="14">Leaf</tissue>
    </source>
</reference>
<keyword evidence="8 11" id="KW-1133">Transmembrane helix</keyword>
<evidence type="ECO:0000256" key="6">
    <source>
        <dbReference type="ARBA" id="ARBA00022824"/>
    </source>
</evidence>
<feature type="region of interest" description="Disordered" evidence="12">
    <location>
        <begin position="189"/>
        <end position="219"/>
    </location>
</feature>
<dbReference type="Gramene" id="KZM96518">
    <property type="protein sequence ID" value="KZM96518"/>
    <property type="gene ID" value="DCAR_019760"/>
</dbReference>
<comment type="subcellular location">
    <subcellularLocation>
        <location evidence="1 11">Endoplasmic reticulum membrane</location>
        <topology evidence="1 11">Multi-pass membrane protein</topology>
    </subcellularLocation>
</comment>
<keyword evidence="3 11" id="KW-0813">Transport</keyword>
<evidence type="ECO:0000256" key="4">
    <source>
        <dbReference type="ARBA" id="ARBA00022692"/>
    </source>
</evidence>
<keyword evidence="7 11" id="KW-0653">Protein transport</keyword>
<feature type="transmembrane region" description="Helical" evidence="11">
    <location>
        <begin position="82"/>
        <end position="102"/>
    </location>
</feature>
<evidence type="ECO:0000256" key="11">
    <source>
        <dbReference type="RuleBase" id="RU367026"/>
    </source>
</evidence>
<dbReference type="GO" id="GO:0070973">
    <property type="term" value="P:protein localization to endoplasmic reticulum exit site"/>
    <property type="evidence" value="ECO:0007669"/>
    <property type="project" value="UniProtKB-UniRule"/>
</dbReference>
<feature type="compositionally biased region" description="Basic and acidic residues" evidence="12">
    <location>
        <begin position="191"/>
        <end position="200"/>
    </location>
</feature>